<dbReference type="Proteomes" id="UP000887013">
    <property type="component" value="Unassembled WGS sequence"/>
</dbReference>
<gene>
    <name evidence="1" type="primary">KRBA2_9</name>
    <name evidence="1" type="ORF">NPIL_208641</name>
</gene>
<protein>
    <submittedName>
        <fullName evidence="1">KRAB-A domain-containing protein 2</fullName>
    </submittedName>
</protein>
<evidence type="ECO:0000313" key="1">
    <source>
        <dbReference type="EMBL" id="GFT31888.1"/>
    </source>
</evidence>
<dbReference type="InterPro" id="IPR036397">
    <property type="entry name" value="RNaseH_sf"/>
</dbReference>
<dbReference type="InterPro" id="IPR012337">
    <property type="entry name" value="RNaseH-like_sf"/>
</dbReference>
<dbReference type="AlphaFoldDB" id="A0A8X6NS80"/>
<proteinExistence type="predicted"/>
<comment type="caution">
    <text evidence="1">The sequence shown here is derived from an EMBL/GenBank/DDBJ whole genome shotgun (WGS) entry which is preliminary data.</text>
</comment>
<organism evidence="1 2">
    <name type="scientific">Nephila pilipes</name>
    <name type="common">Giant wood spider</name>
    <name type="synonym">Nephila maculata</name>
    <dbReference type="NCBI Taxonomy" id="299642"/>
    <lineage>
        <taxon>Eukaryota</taxon>
        <taxon>Metazoa</taxon>
        <taxon>Ecdysozoa</taxon>
        <taxon>Arthropoda</taxon>
        <taxon>Chelicerata</taxon>
        <taxon>Arachnida</taxon>
        <taxon>Araneae</taxon>
        <taxon>Araneomorphae</taxon>
        <taxon>Entelegynae</taxon>
        <taxon>Araneoidea</taxon>
        <taxon>Nephilidae</taxon>
        <taxon>Nephila</taxon>
    </lineage>
</organism>
<reference evidence="1" key="1">
    <citation type="submission" date="2020-08" db="EMBL/GenBank/DDBJ databases">
        <title>Multicomponent nature underlies the extraordinary mechanical properties of spider dragline silk.</title>
        <authorList>
            <person name="Kono N."/>
            <person name="Nakamura H."/>
            <person name="Mori M."/>
            <person name="Yoshida Y."/>
            <person name="Ohtoshi R."/>
            <person name="Malay A.D."/>
            <person name="Moran D.A.P."/>
            <person name="Tomita M."/>
            <person name="Numata K."/>
            <person name="Arakawa K."/>
        </authorList>
    </citation>
    <scope>NUCLEOTIDE SEQUENCE</scope>
</reference>
<dbReference type="SUPFAM" id="SSF53098">
    <property type="entry name" value="Ribonuclease H-like"/>
    <property type="match status" value="1"/>
</dbReference>
<accession>A0A8X6NS80</accession>
<keyword evidence="2" id="KW-1185">Reference proteome</keyword>
<name>A0A8X6NS80_NEPPI</name>
<dbReference type="OrthoDB" id="441971at2759"/>
<dbReference type="GO" id="GO:0003676">
    <property type="term" value="F:nucleic acid binding"/>
    <property type="evidence" value="ECO:0007669"/>
    <property type="project" value="InterPro"/>
</dbReference>
<sequence>MDSSDTRVPVDEFNAALWKRYHCGKIRNVYPLIKYNDIIEKIKSIEENPPCNTPGEYYLLRKFIVVNVNGKERLSCKPENCALSENIQEHGVSPKFYVALEEIYGYLNEAHKWIKHGCRDRIVRKLQSQGIVNVTRETVELFLSFCKLCRPGKSSVSRRSGSKTVISNNHHMIKINDSPLNNENGQDKSITKKQTFIDSRIEINQDRSVHSVWTLTRGFIDLIDYSLRPDGDYRYVFLYMDVQTCLCALYPVRCKCTLEIVSHLLSVFTLLGPPQVLHSNFEKKFLSTIIQELKIALPELVLVSGSTNYSEVQEVAQNCIQEVNSMLKEWLFKNNSNHWSYGLKLVQLRKNTKIPSNSMKSSYECFFGRSFNSGLDPAIDINELIKADKEENLLSLINEHNSSMNGLPSSPQNCERLQVSLDPKICSLVQNHVPSEMTGSENEQNLSPIIKSEPFSDTESQIVNGFEQSDSSNDSCVSSNLGNLEIVIKQELEEENS</sequence>
<dbReference type="EMBL" id="BMAW01061581">
    <property type="protein sequence ID" value="GFT31888.1"/>
    <property type="molecule type" value="Genomic_DNA"/>
</dbReference>
<dbReference type="Gene3D" id="3.30.420.10">
    <property type="entry name" value="Ribonuclease H-like superfamily/Ribonuclease H"/>
    <property type="match status" value="1"/>
</dbReference>
<evidence type="ECO:0000313" key="2">
    <source>
        <dbReference type="Proteomes" id="UP000887013"/>
    </source>
</evidence>